<dbReference type="HAMAP" id="MF_00527">
    <property type="entry name" value="3MGH"/>
    <property type="match status" value="1"/>
</dbReference>
<dbReference type="GO" id="GO:0006284">
    <property type="term" value="P:base-excision repair"/>
    <property type="evidence" value="ECO:0007669"/>
    <property type="project" value="InterPro"/>
</dbReference>
<keyword evidence="7" id="KW-1185">Reference proteome</keyword>
<organism evidence="6 7">
    <name type="scientific">Pararhodobacter oceanensis</name>
    <dbReference type="NCBI Taxonomy" id="2172121"/>
    <lineage>
        <taxon>Bacteria</taxon>
        <taxon>Pseudomonadati</taxon>
        <taxon>Pseudomonadota</taxon>
        <taxon>Alphaproteobacteria</taxon>
        <taxon>Rhodobacterales</taxon>
        <taxon>Paracoccaceae</taxon>
        <taxon>Pararhodobacter</taxon>
    </lineage>
</organism>
<dbReference type="InterPro" id="IPR003180">
    <property type="entry name" value="MPG"/>
</dbReference>
<dbReference type="Gene3D" id="3.10.300.10">
    <property type="entry name" value="Methylpurine-DNA glycosylase (MPG)"/>
    <property type="match status" value="1"/>
</dbReference>
<evidence type="ECO:0000313" key="6">
    <source>
        <dbReference type="EMBL" id="PVH29627.1"/>
    </source>
</evidence>
<dbReference type="Pfam" id="PF02245">
    <property type="entry name" value="Pur_DNA_glyco"/>
    <property type="match status" value="1"/>
</dbReference>
<dbReference type="RefSeq" id="WP_116557512.1">
    <property type="nucleotide sequence ID" value="NZ_QDKM01000002.1"/>
</dbReference>
<name>A0A2T8HW18_9RHOB</name>
<dbReference type="OrthoDB" id="9794313at2"/>
<dbReference type="CDD" id="cd00540">
    <property type="entry name" value="AAG"/>
    <property type="match status" value="1"/>
</dbReference>
<gene>
    <name evidence="6" type="ORF">DDE20_05760</name>
</gene>
<dbReference type="InterPro" id="IPR036995">
    <property type="entry name" value="MPG_sf"/>
</dbReference>
<reference evidence="6 7" key="1">
    <citation type="submission" date="2018-04" db="EMBL/GenBank/DDBJ databases">
        <title>Pararhodobacter oceanense sp. nov., isolated from marine intertidal sediment.</title>
        <authorList>
            <person name="Wang X.-L."/>
            <person name="Du Z.-J."/>
        </authorList>
    </citation>
    <scope>NUCLEOTIDE SEQUENCE [LARGE SCALE GENOMIC DNA]</scope>
    <source>
        <strain evidence="6 7">AM505</strain>
    </source>
</reference>
<evidence type="ECO:0000313" key="7">
    <source>
        <dbReference type="Proteomes" id="UP000245911"/>
    </source>
</evidence>
<sequence>MDFNRPAPDLAPALIGAILTIRGCQGVITETEAYSPDDPAAHSYPGPTKRNAAIFGPCGHAYVYRSYGLHWCLSVVGQPGHAVLIRALEPTQGIAEMIRRRGTDKRLTLGPGNTAQALGVTIADYGHPLDAPDFNIQQGPEVELLTGPRIGITKAADWPRRFGLKGSRYLSKPFPSSV</sequence>
<dbReference type="AlphaFoldDB" id="A0A2T8HW18"/>
<dbReference type="EMBL" id="QDKM01000002">
    <property type="protein sequence ID" value="PVH29627.1"/>
    <property type="molecule type" value="Genomic_DNA"/>
</dbReference>
<comment type="similarity">
    <text evidence="1 5">Belongs to the DNA glycosylase MPG family.</text>
</comment>
<evidence type="ECO:0000256" key="1">
    <source>
        <dbReference type="ARBA" id="ARBA00009232"/>
    </source>
</evidence>
<dbReference type="EC" id="3.2.2.-" evidence="5"/>
<dbReference type="SUPFAM" id="SSF50486">
    <property type="entry name" value="FMT C-terminal domain-like"/>
    <property type="match status" value="1"/>
</dbReference>
<evidence type="ECO:0000256" key="5">
    <source>
        <dbReference type="HAMAP-Rule" id="MF_00527"/>
    </source>
</evidence>
<dbReference type="Proteomes" id="UP000245911">
    <property type="component" value="Unassembled WGS sequence"/>
</dbReference>
<evidence type="ECO:0000256" key="4">
    <source>
        <dbReference type="ARBA" id="ARBA00023204"/>
    </source>
</evidence>
<dbReference type="NCBIfam" id="TIGR00567">
    <property type="entry name" value="3mg"/>
    <property type="match status" value="1"/>
</dbReference>
<protein>
    <recommendedName>
        <fullName evidence="5">Putative 3-methyladenine DNA glycosylase</fullName>
        <ecNumber evidence="5">3.2.2.-</ecNumber>
    </recommendedName>
</protein>
<evidence type="ECO:0000256" key="3">
    <source>
        <dbReference type="ARBA" id="ARBA00022801"/>
    </source>
</evidence>
<dbReference type="GO" id="GO:0003905">
    <property type="term" value="F:alkylbase DNA N-glycosylase activity"/>
    <property type="evidence" value="ECO:0007669"/>
    <property type="project" value="InterPro"/>
</dbReference>
<dbReference type="NCBIfam" id="NF002003">
    <property type="entry name" value="PRK00802.1-3"/>
    <property type="match status" value="1"/>
</dbReference>
<accession>A0A2T8HW18</accession>
<dbReference type="GO" id="GO:0003677">
    <property type="term" value="F:DNA binding"/>
    <property type="evidence" value="ECO:0007669"/>
    <property type="project" value="InterPro"/>
</dbReference>
<dbReference type="InterPro" id="IPR011034">
    <property type="entry name" value="Formyl_transferase-like_C_sf"/>
</dbReference>
<keyword evidence="2 5" id="KW-0227">DNA damage</keyword>
<comment type="caution">
    <text evidence="6">The sequence shown here is derived from an EMBL/GenBank/DDBJ whole genome shotgun (WGS) entry which is preliminary data.</text>
</comment>
<keyword evidence="4 5" id="KW-0234">DNA repair</keyword>
<keyword evidence="3 5" id="KW-0378">Hydrolase</keyword>
<evidence type="ECO:0000256" key="2">
    <source>
        <dbReference type="ARBA" id="ARBA00022763"/>
    </source>
</evidence>
<proteinExistence type="inferred from homology"/>
<dbReference type="PANTHER" id="PTHR10429:SF0">
    <property type="entry name" value="DNA-3-METHYLADENINE GLYCOSYLASE"/>
    <property type="match status" value="1"/>
</dbReference>
<dbReference type="PANTHER" id="PTHR10429">
    <property type="entry name" value="DNA-3-METHYLADENINE GLYCOSYLASE"/>
    <property type="match status" value="1"/>
</dbReference>